<evidence type="ECO:0000313" key="1">
    <source>
        <dbReference type="EMBL" id="GAD84938.1"/>
    </source>
</evidence>
<dbReference type="Gene3D" id="3.10.490.10">
    <property type="entry name" value="Gamma-glutamyl cyclotransferase-like"/>
    <property type="match status" value="1"/>
</dbReference>
<dbReference type="EMBL" id="BAFO02000025">
    <property type="protein sequence ID" value="GAD84938.1"/>
    <property type="molecule type" value="Genomic_DNA"/>
</dbReference>
<organism evidence="1 2">
    <name type="scientific">Nocardia asteroides NBRC 15531</name>
    <dbReference type="NCBI Taxonomy" id="1110697"/>
    <lineage>
        <taxon>Bacteria</taxon>
        <taxon>Bacillati</taxon>
        <taxon>Actinomycetota</taxon>
        <taxon>Actinomycetes</taxon>
        <taxon>Mycobacteriales</taxon>
        <taxon>Nocardiaceae</taxon>
        <taxon>Nocardia</taxon>
    </lineage>
</organism>
<dbReference type="AlphaFoldDB" id="U5EEU0"/>
<dbReference type="STRING" id="1824.SAMN05444423_101216"/>
<dbReference type="GeneID" id="91514481"/>
<dbReference type="eggNOG" id="COG2105">
    <property type="taxonomic scope" value="Bacteria"/>
</dbReference>
<proteinExistence type="predicted"/>
<keyword evidence="2" id="KW-1185">Reference proteome</keyword>
<dbReference type="Proteomes" id="UP000017048">
    <property type="component" value="Unassembled WGS sequence"/>
</dbReference>
<dbReference type="RefSeq" id="WP_019044371.1">
    <property type="nucleotide sequence ID" value="NZ_BAFO02000025.1"/>
</dbReference>
<comment type="caution">
    <text evidence="1">The sequence shown here is derived from an EMBL/GenBank/DDBJ whole genome shotgun (WGS) entry which is preliminary data.</text>
</comment>
<name>U5EEU0_NOCAS</name>
<reference evidence="1 2" key="1">
    <citation type="journal article" date="2014" name="BMC Genomics">
        <title>Genome based analysis of type-I polyketide synthase and nonribosomal peptide synthetase gene clusters in seven strains of five representative Nocardia species.</title>
        <authorList>
            <person name="Komaki H."/>
            <person name="Ichikawa N."/>
            <person name="Hosoyama A."/>
            <person name="Takahashi-Nakaguchi A."/>
            <person name="Matsuzawa T."/>
            <person name="Suzuki K."/>
            <person name="Fujita N."/>
            <person name="Gonoi T."/>
        </authorList>
    </citation>
    <scope>NUCLEOTIDE SEQUENCE [LARGE SCALE GENOMIC DNA]</scope>
    <source>
        <strain evidence="1 2">NBRC 15531</strain>
    </source>
</reference>
<evidence type="ECO:0000313" key="2">
    <source>
        <dbReference type="Proteomes" id="UP000017048"/>
    </source>
</evidence>
<dbReference type="OrthoDB" id="3470041at2"/>
<gene>
    <name evidence="1" type="ORF">NCAST_25_03610</name>
</gene>
<accession>U5EEU0</accession>
<evidence type="ECO:0008006" key="3">
    <source>
        <dbReference type="Google" id="ProtNLM"/>
    </source>
</evidence>
<sequence length="219" mass="24123">MTTDRRVWYAAYGSNMLAARFAYYRHGGTPPDTTHTYPGFGDRAEPAAVAPLTLPGSLYFAWQSQVWTGGVAFYAERPAPGWVTGVAARGYLLTVDQFGDLLAQEMYRTPGGGFDLDRVLAEGTVRLGPGRYETVLWAGTEAGVPVLTFTAPWLPESVELRRPATRYLAMIGAGLREAHGWDTERIVHYLRVRPGIAGHWDLAGLRRAVTGETGLDRHR</sequence>
<protein>
    <recommendedName>
        <fullName evidence="3">Histone deacetylase</fullName>
    </recommendedName>
</protein>